<reference evidence="2" key="1">
    <citation type="submission" date="2020-11" db="EMBL/GenBank/DDBJ databases">
        <authorList>
            <consortium name="DOE Joint Genome Institute"/>
            <person name="Ahrendt S."/>
            <person name="Riley R."/>
            <person name="Andreopoulos W."/>
            <person name="Labutti K."/>
            <person name="Pangilinan J."/>
            <person name="Ruiz-Duenas F.J."/>
            <person name="Barrasa J.M."/>
            <person name="Sanchez-Garcia M."/>
            <person name="Camarero S."/>
            <person name="Miyauchi S."/>
            <person name="Serrano A."/>
            <person name="Linde D."/>
            <person name="Babiker R."/>
            <person name="Drula E."/>
            <person name="Ayuso-Fernandez I."/>
            <person name="Pacheco R."/>
            <person name="Padilla G."/>
            <person name="Ferreira P."/>
            <person name="Barriuso J."/>
            <person name="Kellner H."/>
            <person name="Castanera R."/>
            <person name="Alfaro M."/>
            <person name="Ramirez L."/>
            <person name="Pisabarro A.G."/>
            <person name="Kuo A."/>
            <person name="Tritt A."/>
            <person name="Lipzen A."/>
            <person name="He G."/>
            <person name="Yan M."/>
            <person name="Ng V."/>
            <person name="Cullen D."/>
            <person name="Martin F."/>
            <person name="Rosso M.-N."/>
            <person name="Henrissat B."/>
            <person name="Hibbett D."/>
            <person name="Martinez A.T."/>
            <person name="Grigoriev I.V."/>
        </authorList>
    </citation>
    <scope>NUCLEOTIDE SEQUENCE</scope>
    <source>
        <strain evidence="2">MF-IS2</strain>
    </source>
</reference>
<dbReference type="Proteomes" id="UP000807342">
    <property type="component" value="Unassembled WGS sequence"/>
</dbReference>
<evidence type="ECO:0000256" key="1">
    <source>
        <dbReference type="SAM" id="MobiDB-lite"/>
    </source>
</evidence>
<proteinExistence type="predicted"/>
<organism evidence="2 3">
    <name type="scientific">Macrolepiota fuliginosa MF-IS2</name>
    <dbReference type="NCBI Taxonomy" id="1400762"/>
    <lineage>
        <taxon>Eukaryota</taxon>
        <taxon>Fungi</taxon>
        <taxon>Dikarya</taxon>
        <taxon>Basidiomycota</taxon>
        <taxon>Agaricomycotina</taxon>
        <taxon>Agaricomycetes</taxon>
        <taxon>Agaricomycetidae</taxon>
        <taxon>Agaricales</taxon>
        <taxon>Agaricineae</taxon>
        <taxon>Agaricaceae</taxon>
        <taxon>Macrolepiota</taxon>
    </lineage>
</organism>
<accession>A0A9P6C481</accession>
<dbReference type="EMBL" id="MU151176">
    <property type="protein sequence ID" value="KAF9448013.1"/>
    <property type="molecule type" value="Genomic_DNA"/>
</dbReference>
<feature type="region of interest" description="Disordered" evidence="1">
    <location>
        <begin position="154"/>
        <end position="195"/>
    </location>
</feature>
<protein>
    <submittedName>
        <fullName evidence="2">Uncharacterized protein</fullName>
    </submittedName>
</protein>
<gene>
    <name evidence="2" type="ORF">P691DRAFT_818316</name>
</gene>
<comment type="caution">
    <text evidence="2">The sequence shown here is derived from an EMBL/GenBank/DDBJ whole genome shotgun (WGS) entry which is preliminary data.</text>
</comment>
<dbReference type="AlphaFoldDB" id="A0A9P6C481"/>
<name>A0A9P6C481_9AGAR</name>
<evidence type="ECO:0000313" key="2">
    <source>
        <dbReference type="EMBL" id="KAF9448013.1"/>
    </source>
</evidence>
<sequence length="221" mass="24308">MIDSNDSGIHLPSTACMVLECSNANNNFPKIVRQKRSSEVCNLHWREAGLQPHHAEQRYTVGDGSMGLDASNARPYLDDDDRIDSMPELSVRLQLHKYQDEKEQASINATEGRPKMNRLFVTPYKGIMSTTWREFAGQGTLGLTFDMLESLMDDERYDDDDGGAVPSSRPNDDGKESRGTSTSLSGGPLAAKNTDGKEGDLAVLISVKEALKRACGAEIIR</sequence>
<evidence type="ECO:0000313" key="3">
    <source>
        <dbReference type="Proteomes" id="UP000807342"/>
    </source>
</evidence>
<keyword evidence="3" id="KW-1185">Reference proteome</keyword>